<organism evidence="10 11">
    <name type="scientific">Salisediminibacterium beveridgei</name>
    <dbReference type="NCBI Taxonomy" id="632773"/>
    <lineage>
        <taxon>Bacteria</taxon>
        <taxon>Bacillati</taxon>
        <taxon>Bacillota</taxon>
        <taxon>Bacilli</taxon>
        <taxon>Bacillales</taxon>
        <taxon>Bacillaceae</taxon>
        <taxon>Salisediminibacterium</taxon>
    </lineage>
</organism>
<accession>A0A1D7QYI5</accession>
<dbReference type="InterPro" id="IPR024083">
    <property type="entry name" value="Fumarase/histidase_N"/>
</dbReference>
<evidence type="ECO:0000256" key="7">
    <source>
        <dbReference type="RuleBase" id="RU362017"/>
    </source>
</evidence>
<dbReference type="InterPro" id="IPR051546">
    <property type="entry name" value="Aspartate_Ammonia-Lyase"/>
</dbReference>
<dbReference type="PATRIC" id="fig|632773.3.peg.2861"/>
<gene>
    <name evidence="10" type="primary">ansB-2</name>
    <name evidence="10" type="ORF">BBEV_2723</name>
</gene>
<dbReference type="Pfam" id="PF00206">
    <property type="entry name" value="Lyase_1"/>
    <property type="match status" value="1"/>
</dbReference>
<dbReference type="InterPro" id="IPR000362">
    <property type="entry name" value="Fumarate_lyase_fam"/>
</dbReference>
<dbReference type="FunFam" id="1.20.200.10:FF:000001">
    <property type="entry name" value="Fumarate hydratase, mitochondrial"/>
    <property type="match status" value="1"/>
</dbReference>
<evidence type="ECO:0000313" key="11">
    <source>
        <dbReference type="Proteomes" id="UP000094463"/>
    </source>
</evidence>
<dbReference type="GO" id="GO:0006099">
    <property type="term" value="P:tricarboxylic acid cycle"/>
    <property type="evidence" value="ECO:0007669"/>
    <property type="project" value="InterPro"/>
</dbReference>
<dbReference type="FunFam" id="1.10.40.30:FF:000002">
    <property type="entry name" value="Fumarate hydratase class II"/>
    <property type="match status" value="1"/>
</dbReference>
<dbReference type="PANTHER" id="PTHR42696">
    <property type="entry name" value="ASPARTATE AMMONIA-LYASE"/>
    <property type="match status" value="1"/>
</dbReference>
<dbReference type="Pfam" id="PF10415">
    <property type="entry name" value="FumaraseC_C"/>
    <property type="match status" value="1"/>
</dbReference>
<dbReference type="Gene3D" id="1.10.275.10">
    <property type="entry name" value="Fumarase/aspartase (N-terminal domain)"/>
    <property type="match status" value="1"/>
</dbReference>
<evidence type="ECO:0000259" key="8">
    <source>
        <dbReference type="Pfam" id="PF00206"/>
    </source>
</evidence>
<dbReference type="RefSeq" id="WP_069365973.1">
    <property type="nucleotide sequence ID" value="NZ_CP012502.1"/>
</dbReference>
<dbReference type="CDD" id="cd01357">
    <property type="entry name" value="Aspartase"/>
    <property type="match status" value="1"/>
</dbReference>
<dbReference type="InterPro" id="IPR020557">
    <property type="entry name" value="Fumarate_lyase_CS"/>
</dbReference>
<sequence>MLDDKTHRIEKDFLGEMKINNENYFGIQTLRAVENFPITGQYIDEELIRGMGLVKIAAARANKKVGQLNPKLAAVIEQAALEVVDGKWNDQFIVDPIQGGAGTSVNMNANEVIANRALEILGEEKGNYMVLSGNSHVNMSQSTNDAFPTAFKLALLNRLNQLLPAMESLHHSFSEKASEFEHCLKMGRTHLQDAVPIRLGQEFSAYAAVLYRNIEAVRQVRESLYETNMGATAVGTGLNADPDYIRFVINELAEITGFPVTTSPNLVDGTQNTDVYVTVSGTLKTVMSSLSKIANDLRLMASGPRTGLNEILLPPRQPGSSIMPGKVNPVMAEVVNQVAFKVIGNDVTVTLASEAGQFELNVMEPVLVSSLLDSIRMMTNVIDVFDRHCIRGIQAHTERMEQYVNQSVGVITAINPHIGYETASSIAKEAISTGRPVREICLERGVLSEDDLSVILDPYEMTKPGISGKALTEI</sequence>
<evidence type="ECO:0000313" key="10">
    <source>
        <dbReference type="EMBL" id="AOM84060.1"/>
    </source>
</evidence>
<name>A0A1D7QYI5_9BACI</name>
<dbReference type="STRING" id="632773.BBEV_2723"/>
<dbReference type="SUPFAM" id="SSF48557">
    <property type="entry name" value="L-aspartase-like"/>
    <property type="match status" value="1"/>
</dbReference>
<dbReference type="OrthoDB" id="9802809at2"/>
<evidence type="ECO:0000256" key="2">
    <source>
        <dbReference type="ARBA" id="ARBA00005596"/>
    </source>
</evidence>
<feature type="domain" description="Fumarate lyase N-terminal" evidence="8">
    <location>
        <begin position="15"/>
        <end position="344"/>
    </location>
</feature>
<comment type="similarity">
    <text evidence="2 7">Belongs to the class-II fumarase/aspartase family. Aspartase subfamily.</text>
</comment>
<dbReference type="NCBIfam" id="NF008909">
    <property type="entry name" value="PRK12273.1"/>
    <property type="match status" value="1"/>
</dbReference>
<dbReference type="FunFam" id="1.10.275.10:FF:000001">
    <property type="entry name" value="Fumarate hydratase, mitochondrial"/>
    <property type="match status" value="1"/>
</dbReference>
<dbReference type="InterPro" id="IPR022761">
    <property type="entry name" value="Fumarate_lyase_N"/>
</dbReference>
<dbReference type="Gene3D" id="1.20.200.10">
    <property type="entry name" value="Fumarase/aspartase (Central domain)"/>
    <property type="match status" value="1"/>
</dbReference>
<reference evidence="10 11" key="1">
    <citation type="submission" date="2015-08" db="EMBL/GenBank/DDBJ databases">
        <title>The complete genome sequence of Bacillus beveridgei MLTeJB.</title>
        <authorList>
            <person name="Hanson T.E."/>
            <person name="Mesa C."/>
            <person name="Basesman S.M."/>
            <person name="Oremland R.S."/>
        </authorList>
    </citation>
    <scope>NUCLEOTIDE SEQUENCE [LARGE SCALE GENOMIC DNA]</scope>
    <source>
        <strain evidence="10 11">MLTeJB</strain>
    </source>
</reference>
<dbReference type="InterPro" id="IPR018951">
    <property type="entry name" value="Fumarase_C_C"/>
</dbReference>
<dbReference type="GO" id="GO:0005829">
    <property type="term" value="C:cytosol"/>
    <property type="evidence" value="ECO:0007669"/>
    <property type="project" value="TreeGrafter"/>
</dbReference>
<keyword evidence="11" id="KW-1185">Reference proteome</keyword>
<evidence type="ECO:0000256" key="3">
    <source>
        <dbReference type="ARBA" id="ARBA00012992"/>
    </source>
</evidence>
<dbReference type="GO" id="GO:0006531">
    <property type="term" value="P:aspartate metabolic process"/>
    <property type="evidence" value="ECO:0007669"/>
    <property type="project" value="InterPro"/>
</dbReference>
<dbReference type="InterPro" id="IPR008948">
    <property type="entry name" value="L-Aspartase-like"/>
</dbReference>
<dbReference type="EC" id="4.3.1.1" evidence="3 6"/>
<dbReference type="PANTHER" id="PTHR42696:SF2">
    <property type="entry name" value="ASPARTATE AMMONIA-LYASE"/>
    <property type="match status" value="1"/>
</dbReference>
<evidence type="ECO:0000256" key="5">
    <source>
        <dbReference type="ARBA" id="ARBA00023239"/>
    </source>
</evidence>
<protein>
    <recommendedName>
        <fullName evidence="4 6">Aspartate ammonia-lyase</fullName>
        <shortName evidence="7">Aspartase</shortName>
        <ecNumber evidence="3 6">4.3.1.1</ecNumber>
    </recommendedName>
</protein>
<dbReference type="AlphaFoldDB" id="A0A1D7QYI5"/>
<dbReference type="PRINTS" id="PR00145">
    <property type="entry name" value="ARGSUCLYASE"/>
</dbReference>
<keyword evidence="5 7" id="KW-0456">Lyase</keyword>
<dbReference type="NCBIfam" id="TIGR00839">
    <property type="entry name" value="aspA"/>
    <property type="match status" value="1"/>
</dbReference>
<evidence type="ECO:0000256" key="6">
    <source>
        <dbReference type="NCBIfam" id="TIGR00839"/>
    </source>
</evidence>
<feature type="domain" description="Fumarase C C-terminal" evidence="9">
    <location>
        <begin position="411"/>
        <end position="463"/>
    </location>
</feature>
<dbReference type="GO" id="GO:0008797">
    <property type="term" value="F:aspartate ammonia-lyase activity"/>
    <property type="evidence" value="ECO:0007669"/>
    <property type="project" value="UniProtKB-UniRule"/>
</dbReference>
<dbReference type="InterPro" id="IPR004708">
    <property type="entry name" value="ApsA"/>
</dbReference>
<dbReference type="EMBL" id="CP012502">
    <property type="protein sequence ID" value="AOM84060.1"/>
    <property type="molecule type" value="Genomic_DNA"/>
</dbReference>
<dbReference type="Proteomes" id="UP000094463">
    <property type="component" value="Chromosome"/>
</dbReference>
<proteinExistence type="inferred from homology"/>
<dbReference type="KEGG" id="bbev:BBEV_2723"/>
<comment type="catalytic activity">
    <reaction evidence="1 7">
        <text>L-aspartate = fumarate + NH4(+)</text>
        <dbReference type="Rhea" id="RHEA:16601"/>
        <dbReference type="ChEBI" id="CHEBI:28938"/>
        <dbReference type="ChEBI" id="CHEBI:29806"/>
        <dbReference type="ChEBI" id="CHEBI:29991"/>
        <dbReference type="EC" id="4.3.1.1"/>
    </reaction>
</comment>
<dbReference type="PROSITE" id="PS00163">
    <property type="entry name" value="FUMARATE_LYASES"/>
    <property type="match status" value="1"/>
</dbReference>
<evidence type="ECO:0000259" key="9">
    <source>
        <dbReference type="Pfam" id="PF10415"/>
    </source>
</evidence>
<dbReference type="Gene3D" id="1.10.40.30">
    <property type="entry name" value="Fumarase/aspartase (C-terminal domain)"/>
    <property type="match status" value="1"/>
</dbReference>
<dbReference type="PRINTS" id="PR00149">
    <property type="entry name" value="FUMRATELYASE"/>
</dbReference>
<evidence type="ECO:0000256" key="4">
    <source>
        <dbReference type="ARBA" id="ARBA00016146"/>
    </source>
</evidence>
<evidence type="ECO:0000256" key="1">
    <source>
        <dbReference type="ARBA" id="ARBA00001494"/>
    </source>
</evidence>